<evidence type="ECO:0000256" key="13">
    <source>
        <dbReference type="ARBA" id="ARBA00036634"/>
    </source>
</evidence>
<dbReference type="PRINTS" id="PR01310">
    <property type="entry name" value="P2X3RECEPTOR"/>
</dbReference>
<comment type="caution">
    <text evidence="18">Lacks conserved residue(s) required for the propagation of feature annotation.</text>
</comment>
<comment type="function">
    <text evidence="18">Receptor for ATP that acts as a ligand-gated ion channel.</text>
</comment>
<name>H3A577_LATCH</name>
<dbReference type="Ensembl" id="ENSLACT00000004839.1">
    <property type="protein sequence ID" value="ENSLACP00000004798.1"/>
    <property type="gene ID" value="ENSLACG00000004266.1"/>
</dbReference>
<feature type="binding site" evidence="15">
    <location>
        <begin position="279"/>
        <end position="281"/>
    </location>
    <ligand>
        <name>ATP</name>
        <dbReference type="ChEBI" id="CHEBI:30616"/>
        <note>ligand shared between two neighboring subunits of the homotrimer</note>
    </ligand>
</feature>
<evidence type="ECO:0000256" key="9">
    <source>
        <dbReference type="ARBA" id="ARBA00023157"/>
    </source>
</evidence>
<accession>H3A577</accession>
<evidence type="ECO:0000256" key="8">
    <source>
        <dbReference type="ARBA" id="ARBA00023136"/>
    </source>
</evidence>
<evidence type="ECO:0000256" key="5">
    <source>
        <dbReference type="ARBA" id="ARBA00022692"/>
    </source>
</evidence>
<dbReference type="GO" id="GO:0001614">
    <property type="term" value="F:purinergic nucleotide receptor activity"/>
    <property type="evidence" value="ECO:0007669"/>
    <property type="project" value="UniProtKB-UniRule"/>
</dbReference>
<keyword evidence="9 16" id="KW-1015">Disulfide bond</keyword>
<comment type="function">
    <text evidence="14">Extracellular ATP-activated non-selective cation channel. Plays particularly important role in sensory neurons where its activation is critical for gustatory, nociceptive responses, visceral reflexes and sensory hypersensitization.</text>
</comment>
<feature type="disulfide bond" evidence="16">
    <location>
        <begin position="107"/>
        <end position="153"/>
    </location>
</feature>
<dbReference type="HOGENOM" id="CLU_034469_8_0_1"/>
<feature type="binding site" evidence="15">
    <location>
        <position position="172"/>
    </location>
    <ligand>
        <name>ATP</name>
        <dbReference type="ChEBI" id="CHEBI:30616"/>
        <note>ligand shared between two neighboring subunits of the homotrimer</note>
    </ligand>
</feature>
<dbReference type="GO" id="GO:0005524">
    <property type="term" value="F:ATP binding"/>
    <property type="evidence" value="ECO:0007669"/>
    <property type="project" value="UniProtKB-UniRule"/>
</dbReference>
<comment type="subcellular location">
    <subcellularLocation>
        <location evidence="1">Cell membrane</location>
        <topology evidence="1">Multi-pass membrane protein</topology>
    </subcellularLocation>
    <subcellularLocation>
        <location evidence="18">Membrane</location>
        <topology evidence="18">Multi-pass membrane protein</topology>
    </subcellularLocation>
</comment>
<dbReference type="Gene3D" id="1.10.287.940">
    <property type="entry name" value="atp-gated p2x4 ion channel"/>
    <property type="match status" value="1"/>
</dbReference>
<dbReference type="PIRSF" id="PIRSF005713">
    <property type="entry name" value="P2X_purinoceptor"/>
    <property type="match status" value="1"/>
</dbReference>
<dbReference type="eggNOG" id="ENOG502QUDE">
    <property type="taxonomic scope" value="Eukaryota"/>
</dbReference>
<dbReference type="EMBL" id="AFYH01229217">
    <property type="status" value="NOT_ANNOTATED_CDS"/>
    <property type="molecule type" value="Genomic_DNA"/>
</dbReference>
<evidence type="ECO:0000256" key="3">
    <source>
        <dbReference type="ARBA" id="ARBA00022448"/>
    </source>
</evidence>
<evidence type="ECO:0000313" key="19">
    <source>
        <dbReference type="Ensembl" id="ENSLACP00000004798.1"/>
    </source>
</evidence>
<keyword evidence="6 18" id="KW-1133">Transmembrane helix</keyword>
<dbReference type="AlphaFoldDB" id="H3A577"/>
<dbReference type="EMBL" id="AFYH01229215">
    <property type="status" value="NOT_ANNOTATED_CDS"/>
    <property type="molecule type" value="Genomic_DNA"/>
</dbReference>
<dbReference type="EMBL" id="AFYH01229216">
    <property type="status" value="NOT_ANNOTATED_CDS"/>
    <property type="molecule type" value="Genomic_DNA"/>
</dbReference>
<feature type="disulfide bond" evidence="16">
    <location>
        <begin position="247"/>
        <end position="256"/>
    </location>
</feature>
<dbReference type="PRINTS" id="PR01307">
    <property type="entry name" value="P2XRECEPTOR"/>
</dbReference>
<keyword evidence="18" id="KW-0675">Receptor</keyword>
<evidence type="ECO:0000256" key="12">
    <source>
        <dbReference type="ARBA" id="ARBA00023303"/>
    </source>
</evidence>
<reference evidence="20" key="1">
    <citation type="submission" date="2011-08" db="EMBL/GenBank/DDBJ databases">
        <title>The draft genome of Latimeria chalumnae.</title>
        <authorList>
            <person name="Di Palma F."/>
            <person name="Alfoldi J."/>
            <person name="Johnson J."/>
            <person name="Berlin A."/>
            <person name="Gnerre S."/>
            <person name="Jaffe D."/>
            <person name="MacCallum I."/>
            <person name="Young S."/>
            <person name="Walker B.J."/>
            <person name="Lander E."/>
            <person name="Lindblad-Toh K."/>
        </authorList>
    </citation>
    <scope>NUCLEOTIDE SEQUENCE [LARGE SCALE GENOMIC DNA]</scope>
    <source>
        <strain evidence="20">Wild caught</strain>
    </source>
</reference>
<keyword evidence="20" id="KW-1185">Reference proteome</keyword>
<evidence type="ECO:0000256" key="6">
    <source>
        <dbReference type="ARBA" id="ARBA00022989"/>
    </source>
</evidence>
<evidence type="ECO:0000256" key="14">
    <source>
        <dbReference type="PIRNR" id="PIRNR005713"/>
    </source>
</evidence>
<dbReference type="InParanoid" id="H3A577"/>
<dbReference type="GO" id="GO:0004931">
    <property type="term" value="F:extracellularly ATP-gated monoatomic cation channel activity"/>
    <property type="evidence" value="ECO:0007669"/>
    <property type="project" value="UniProtKB-UniRule"/>
</dbReference>
<evidence type="ECO:0000256" key="1">
    <source>
        <dbReference type="ARBA" id="ARBA00004651"/>
    </source>
</evidence>
<evidence type="ECO:0000256" key="11">
    <source>
        <dbReference type="ARBA" id="ARBA00023286"/>
    </source>
</evidence>
<keyword evidence="12 18" id="KW-0407">Ion channel</keyword>
<evidence type="ECO:0000256" key="4">
    <source>
        <dbReference type="ARBA" id="ARBA00022475"/>
    </source>
</evidence>
<evidence type="ECO:0000313" key="20">
    <source>
        <dbReference type="Proteomes" id="UP000008672"/>
    </source>
</evidence>
<evidence type="ECO:0000256" key="2">
    <source>
        <dbReference type="ARBA" id="ARBA00009848"/>
    </source>
</evidence>
<dbReference type="InterPro" id="IPR027309">
    <property type="entry name" value="P2X_extracellular_dom_sf"/>
</dbReference>
<feature type="glycosylation site" description="N-linked (GlcNAc...) asparagine" evidence="17">
    <location>
        <position position="170"/>
    </location>
</feature>
<feature type="disulfide bond" evidence="16">
    <location>
        <begin position="203"/>
        <end position="213"/>
    </location>
</feature>
<keyword evidence="7 14" id="KW-0406">Ion transport</keyword>
<organism evidence="19 20">
    <name type="scientific">Latimeria chalumnae</name>
    <name type="common">Coelacanth</name>
    <dbReference type="NCBI Taxonomy" id="7897"/>
    <lineage>
        <taxon>Eukaryota</taxon>
        <taxon>Metazoa</taxon>
        <taxon>Chordata</taxon>
        <taxon>Craniata</taxon>
        <taxon>Vertebrata</taxon>
        <taxon>Euteleostomi</taxon>
        <taxon>Coelacanthiformes</taxon>
        <taxon>Coelacanthidae</taxon>
        <taxon>Latimeria</taxon>
    </lineage>
</organism>
<gene>
    <name evidence="19" type="primary">P2RX3</name>
</gene>
<evidence type="ECO:0000256" key="17">
    <source>
        <dbReference type="PIRSR" id="PIRSR005713-3"/>
    </source>
</evidence>
<dbReference type="GO" id="GO:0098794">
    <property type="term" value="C:postsynapse"/>
    <property type="evidence" value="ECO:0007669"/>
    <property type="project" value="GOC"/>
</dbReference>
<dbReference type="Gene3D" id="2.60.490.10">
    <property type="entry name" value="atp-gated p2x4 ion channel domain"/>
    <property type="match status" value="1"/>
</dbReference>
<feature type="disulfide bond" evidence="16">
    <location>
        <begin position="116"/>
        <end position="137"/>
    </location>
</feature>
<dbReference type="FunCoup" id="H3A577">
    <property type="interactions" value="442"/>
</dbReference>
<sequence>MGFLQNFFTYETTKSVVVKSWTIGIINRIIQLLILTYFIGWVFIHEKAYQVYESSIDSSVMTKVKGVGQYSNHVLDVADYVTPPQGGSIFFIITKFIPTENQHQGSCPESEHKQWCNVDEDCACVCFFPGGILTGKCRKFNATFRTCEIQGWCPAEIDTVKPVPMWEAENFTIFIKNSIRFPRFNFEKGNLHPNLNETYIKSCTFHPISEQYCPIFRLGDVVHWARQDFTELAEWGGVLSIKISWICDLDRSEDQCNPDYTFSRLDTISEKNNVSKGYNFRYAKYYKYDNGTEYRTLLKAFGIRVDVMVNGKAGKFNMIPTLINLVATFTSVGVGSFEILTDIFWVGKKRELFQFVLFFFQVTEFHIMRSITLNQSVQTLAGKSEEKRSTDSGTFSIGH</sequence>
<keyword evidence="3 14" id="KW-0813">Transport</keyword>
<feature type="disulfide bond" evidence="16">
    <location>
        <begin position="122"/>
        <end position="147"/>
    </location>
</feature>
<comment type="subunit">
    <text evidence="14">Homotrimer. Forms heterotrimer with P2RX2. Heterotrimeric P2RX2/3 has a ligand dose-response profile that is distinct from either homotrimeric P2RX2 or P2RX3.</text>
</comment>
<dbReference type="GlyCosmos" id="H3A577">
    <property type="glycosylation" value="1 site, No reported glycans"/>
</dbReference>
<keyword evidence="5 18" id="KW-0812">Transmembrane</keyword>
<reference evidence="19" key="3">
    <citation type="submission" date="2025-09" db="UniProtKB">
        <authorList>
            <consortium name="Ensembl"/>
        </authorList>
    </citation>
    <scope>IDENTIFICATION</scope>
</reference>
<evidence type="ECO:0000256" key="16">
    <source>
        <dbReference type="PIRSR" id="PIRSR005713-2"/>
    </source>
</evidence>
<dbReference type="InterPro" id="IPR059116">
    <property type="entry name" value="P2X_receptor"/>
</dbReference>
<dbReference type="PANTHER" id="PTHR10125:SF8">
    <property type="entry name" value="P2X PURINOCEPTOR 3"/>
    <property type="match status" value="1"/>
</dbReference>
<keyword evidence="8 14" id="KW-0472">Membrane</keyword>
<keyword evidence="4" id="KW-1003">Cell membrane</keyword>
<feature type="transmembrane region" description="Helical" evidence="18">
    <location>
        <begin position="20"/>
        <end position="44"/>
    </location>
</feature>
<feature type="binding site" evidence="15">
    <location>
        <position position="299"/>
    </location>
    <ligand>
        <name>ATP</name>
        <dbReference type="ChEBI" id="CHEBI:30616"/>
        <note>ligand shared between two neighboring subunits of the homotrimer</note>
    </ligand>
</feature>
<dbReference type="GO" id="GO:0033198">
    <property type="term" value="P:response to ATP"/>
    <property type="evidence" value="ECO:0007669"/>
    <property type="project" value="InterPro"/>
</dbReference>
<dbReference type="GO" id="GO:0070588">
    <property type="term" value="P:calcium ion transmembrane transport"/>
    <property type="evidence" value="ECO:0007669"/>
    <property type="project" value="TreeGrafter"/>
</dbReference>
<proteinExistence type="inferred from homology"/>
<feature type="binding site" evidence="15">
    <location>
        <begin position="63"/>
        <end position="65"/>
    </location>
    <ligand>
        <name>ATP</name>
        <dbReference type="ChEBI" id="CHEBI:30616"/>
        <note>ligand shared between two neighboring subunits of the homotrimer</note>
    </ligand>
</feature>
<dbReference type="GeneTree" id="ENSGT01020000230351"/>
<comment type="similarity">
    <text evidence="2 14 18">Belongs to the P2X receptor family.</text>
</comment>
<dbReference type="Pfam" id="PF00864">
    <property type="entry name" value="P2X_receptor"/>
    <property type="match status" value="1"/>
</dbReference>
<evidence type="ECO:0000256" key="18">
    <source>
        <dbReference type="RuleBase" id="RU000681"/>
    </source>
</evidence>
<evidence type="ECO:0000256" key="7">
    <source>
        <dbReference type="ARBA" id="ARBA00023065"/>
    </source>
</evidence>
<evidence type="ECO:0000256" key="15">
    <source>
        <dbReference type="PIRSR" id="PIRSR005713-1"/>
    </source>
</evidence>
<keyword evidence="11 14" id="KW-1071">Ligand-gated ion channel</keyword>
<dbReference type="GO" id="GO:0005886">
    <property type="term" value="C:plasma membrane"/>
    <property type="evidence" value="ECO:0007669"/>
    <property type="project" value="UniProtKB-SubCell"/>
</dbReference>
<dbReference type="EMBL" id="AFYH01229219">
    <property type="status" value="NOT_ANNOTATED_CDS"/>
    <property type="molecule type" value="Genomic_DNA"/>
</dbReference>
<dbReference type="PANTHER" id="PTHR10125">
    <property type="entry name" value="P2X PURINOCEPTOR"/>
    <property type="match status" value="1"/>
</dbReference>
<evidence type="ECO:0000256" key="10">
    <source>
        <dbReference type="ARBA" id="ARBA00023180"/>
    </source>
</evidence>
<dbReference type="OMA" id="KYKCTHD"/>
<dbReference type="InterPro" id="IPR001429">
    <property type="entry name" value="P2X_purnocptor"/>
</dbReference>
<reference evidence="19" key="2">
    <citation type="submission" date="2025-08" db="UniProtKB">
        <authorList>
            <consortium name="Ensembl"/>
        </authorList>
    </citation>
    <scope>IDENTIFICATION</scope>
</reference>
<dbReference type="Proteomes" id="UP000008672">
    <property type="component" value="Unassembled WGS sequence"/>
</dbReference>
<dbReference type="NCBIfam" id="TIGR00863">
    <property type="entry name" value="P2X"/>
    <property type="match status" value="1"/>
</dbReference>
<keyword evidence="10" id="KW-0325">Glycoprotein</keyword>
<comment type="catalytic activity">
    <reaction evidence="13">
        <text>Ca(2+)(in) = Ca(2+)(out)</text>
        <dbReference type="Rhea" id="RHEA:29671"/>
        <dbReference type="ChEBI" id="CHEBI:29108"/>
    </reaction>
</comment>
<dbReference type="InterPro" id="IPR003046">
    <property type="entry name" value="P2X3_purnocptor"/>
</dbReference>
<keyword evidence="15" id="KW-0547">Nucleotide-binding</keyword>
<dbReference type="STRING" id="7897.ENSLACP00000004798"/>
<dbReference type="EMBL" id="AFYH01229218">
    <property type="status" value="NOT_ANNOTATED_CDS"/>
    <property type="molecule type" value="Genomic_DNA"/>
</dbReference>
<protein>
    <recommendedName>
        <fullName evidence="14 18">P2X purinoceptor</fullName>
    </recommendedName>
    <alternativeName>
        <fullName evidence="14">P2X purinoceptor 3</fullName>
    </alternativeName>
</protein>
<keyword evidence="15" id="KW-0067">ATP-binding</keyword>
<dbReference type="FunFam" id="2.60.490.10:FF:000001">
    <property type="entry name" value="P2X purinoceptor"/>
    <property type="match status" value="1"/>
</dbReference>